<protein>
    <submittedName>
        <fullName evidence="3">Disease resistance protein RGA2</fullName>
    </submittedName>
</protein>
<dbReference type="PANTHER" id="PTHR47186">
    <property type="entry name" value="LEUCINE-RICH REPEAT-CONTAINING PROTEIN 57"/>
    <property type="match status" value="1"/>
</dbReference>
<proteinExistence type="predicted"/>
<feature type="non-terminal residue" evidence="3">
    <location>
        <position position="1"/>
    </location>
</feature>
<evidence type="ECO:0000313" key="3">
    <source>
        <dbReference type="EMBL" id="AFU82548.1"/>
    </source>
</evidence>
<dbReference type="InterPro" id="IPR032675">
    <property type="entry name" value="LRR_dom_sf"/>
</dbReference>
<feature type="non-terminal residue" evidence="3">
    <location>
        <position position="182"/>
    </location>
</feature>
<dbReference type="Gene3D" id="3.80.10.10">
    <property type="entry name" value="Ribonuclease Inhibitor"/>
    <property type="match status" value="1"/>
</dbReference>
<accession>K4JGY9</accession>
<evidence type="ECO:0000259" key="2">
    <source>
        <dbReference type="Pfam" id="PF23598"/>
    </source>
</evidence>
<dbReference type="PANTHER" id="PTHR47186:SF3">
    <property type="entry name" value="OS09G0267800 PROTEIN"/>
    <property type="match status" value="1"/>
</dbReference>
<dbReference type="InterPro" id="IPR055414">
    <property type="entry name" value="LRR_R13L4/SHOC2-like"/>
</dbReference>
<keyword evidence="1" id="KW-0677">Repeat</keyword>
<dbReference type="AlphaFoldDB" id="K4JGY9"/>
<dbReference type="EMBL" id="JX489407">
    <property type="protein sequence ID" value="AFU82548.1"/>
    <property type="molecule type" value="Genomic_DNA"/>
</dbReference>
<feature type="domain" description="Disease resistance R13L4/SHOC-2-like LRR" evidence="2">
    <location>
        <begin position="57"/>
        <end position="174"/>
    </location>
</feature>
<evidence type="ECO:0000256" key="1">
    <source>
        <dbReference type="ARBA" id="ARBA00022737"/>
    </source>
</evidence>
<organism evidence="3">
    <name type="scientific">Artemisia tridentata</name>
    <name type="common">big sagebrush</name>
    <dbReference type="NCBI Taxonomy" id="55611"/>
    <lineage>
        <taxon>Eukaryota</taxon>
        <taxon>Viridiplantae</taxon>
        <taxon>Streptophyta</taxon>
        <taxon>Embryophyta</taxon>
        <taxon>Tracheophyta</taxon>
        <taxon>Spermatophyta</taxon>
        <taxon>Magnoliopsida</taxon>
        <taxon>eudicotyledons</taxon>
        <taxon>Gunneridae</taxon>
        <taxon>Pentapetalae</taxon>
        <taxon>asterids</taxon>
        <taxon>campanulids</taxon>
        <taxon>Asterales</taxon>
        <taxon>Asteraceae</taxon>
        <taxon>Asteroideae</taxon>
        <taxon>Anthemideae</taxon>
        <taxon>Artemisiinae</taxon>
        <taxon>Artemisia</taxon>
    </lineage>
</organism>
<sequence length="182" mass="20768">HDLSLHVSSDESLCLLVPTSDEVHMSHVKHLSLHQERDSNLLKDMASRTLHTLFLRGVVTKISFQDFKCLRILKLSRNYALTGIDDSVGDLVHLRYLDLSDTNIEVLPKSITKLHQLQTLKLLWCSKFEKFPEGMRNLISLRHLEFDDNVISPKDVGRLTSLRTLSYFSVGREKGCQIGELG</sequence>
<reference evidence="3" key="1">
    <citation type="journal article" date="2012" name="Am. J. Bot.">
        <title>Deep sequencing of amplicons reveals widespread intraspecific hybridization and multiple origins of polyploidy in big sagebrush (Artemisia tridentata; Asteraceae).</title>
        <authorList>
            <person name="Richardson B.A."/>
            <person name="Page J.T."/>
            <person name="Bajgain P."/>
            <person name="Sanderson S.C."/>
            <person name="Udall J.A."/>
        </authorList>
    </citation>
    <scope>NUCLEOTIDE SEQUENCE</scope>
</reference>
<dbReference type="Pfam" id="PF23598">
    <property type="entry name" value="LRR_14"/>
    <property type="match status" value="1"/>
</dbReference>
<name>K4JGY9_9ASTR</name>
<dbReference type="SUPFAM" id="SSF52058">
    <property type="entry name" value="L domain-like"/>
    <property type="match status" value="1"/>
</dbReference>